<evidence type="ECO:0000313" key="3">
    <source>
        <dbReference type="EMBL" id="MCI54852.1"/>
    </source>
</evidence>
<dbReference type="AlphaFoldDB" id="A0A392T256"/>
<feature type="domain" description="F-box" evidence="2">
    <location>
        <begin position="38"/>
        <end position="84"/>
    </location>
</feature>
<dbReference type="PANTHER" id="PTHR31672:SF13">
    <property type="entry name" value="F-BOX PROTEIN CPR30-LIKE"/>
    <property type="match status" value="1"/>
</dbReference>
<evidence type="ECO:0000256" key="1">
    <source>
        <dbReference type="SAM" id="MobiDB-lite"/>
    </source>
</evidence>
<accession>A0A392T256</accession>
<dbReference type="PANTHER" id="PTHR31672">
    <property type="entry name" value="BNACNNG10540D PROTEIN"/>
    <property type="match status" value="1"/>
</dbReference>
<evidence type="ECO:0000313" key="4">
    <source>
        <dbReference type="Proteomes" id="UP000265520"/>
    </source>
</evidence>
<dbReference type="InterPro" id="IPR001810">
    <property type="entry name" value="F-box_dom"/>
</dbReference>
<feature type="region of interest" description="Disordered" evidence="1">
    <location>
        <begin position="1"/>
        <end position="20"/>
    </location>
</feature>
<keyword evidence="4" id="KW-1185">Reference proteome</keyword>
<dbReference type="Gene3D" id="1.20.1280.50">
    <property type="match status" value="1"/>
</dbReference>
<feature type="compositionally biased region" description="Polar residues" evidence="1">
    <location>
        <begin position="11"/>
        <end position="20"/>
    </location>
</feature>
<dbReference type="Proteomes" id="UP000265520">
    <property type="component" value="Unassembled WGS sequence"/>
</dbReference>
<dbReference type="SUPFAM" id="SSF81383">
    <property type="entry name" value="F-box domain"/>
    <property type="match status" value="1"/>
</dbReference>
<dbReference type="SMART" id="SM00256">
    <property type="entry name" value="FBOX"/>
    <property type="match status" value="1"/>
</dbReference>
<sequence length="88" mass="9700">MASGSDRDDVVSSQALMEKNPTTKSQQIFTFTATLTPAPALPTLPFDLVSEILCRLPVKLLLQLRCLCKSLNSLISDPKFAKKHLRLS</sequence>
<dbReference type="EMBL" id="LXQA010486291">
    <property type="protein sequence ID" value="MCI54852.1"/>
    <property type="molecule type" value="Genomic_DNA"/>
</dbReference>
<dbReference type="InterPro" id="IPR036047">
    <property type="entry name" value="F-box-like_dom_sf"/>
</dbReference>
<proteinExistence type="predicted"/>
<dbReference type="Pfam" id="PF00646">
    <property type="entry name" value="F-box"/>
    <property type="match status" value="1"/>
</dbReference>
<dbReference type="PROSITE" id="PS50181">
    <property type="entry name" value="FBOX"/>
    <property type="match status" value="1"/>
</dbReference>
<evidence type="ECO:0000259" key="2">
    <source>
        <dbReference type="PROSITE" id="PS50181"/>
    </source>
</evidence>
<reference evidence="3 4" key="1">
    <citation type="journal article" date="2018" name="Front. Plant Sci.">
        <title>Red Clover (Trifolium pratense) and Zigzag Clover (T. medium) - A Picture of Genomic Similarities and Differences.</title>
        <authorList>
            <person name="Dluhosova J."/>
            <person name="Istvanek J."/>
            <person name="Nedelnik J."/>
            <person name="Repkova J."/>
        </authorList>
    </citation>
    <scope>NUCLEOTIDE SEQUENCE [LARGE SCALE GENOMIC DNA]</scope>
    <source>
        <strain evidence="4">cv. 10/8</strain>
        <tissue evidence="3">Leaf</tissue>
    </source>
</reference>
<feature type="non-terminal residue" evidence="3">
    <location>
        <position position="88"/>
    </location>
</feature>
<name>A0A392T256_9FABA</name>
<dbReference type="InterPro" id="IPR050796">
    <property type="entry name" value="SCF_F-box_component"/>
</dbReference>
<protein>
    <submittedName>
        <fullName evidence="3">F-box/kelch-repeat protein</fullName>
    </submittedName>
</protein>
<dbReference type="CDD" id="cd22157">
    <property type="entry name" value="F-box_AtFBW1-like"/>
    <property type="match status" value="1"/>
</dbReference>
<organism evidence="3 4">
    <name type="scientific">Trifolium medium</name>
    <dbReference type="NCBI Taxonomy" id="97028"/>
    <lineage>
        <taxon>Eukaryota</taxon>
        <taxon>Viridiplantae</taxon>
        <taxon>Streptophyta</taxon>
        <taxon>Embryophyta</taxon>
        <taxon>Tracheophyta</taxon>
        <taxon>Spermatophyta</taxon>
        <taxon>Magnoliopsida</taxon>
        <taxon>eudicotyledons</taxon>
        <taxon>Gunneridae</taxon>
        <taxon>Pentapetalae</taxon>
        <taxon>rosids</taxon>
        <taxon>fabids</taxon>
        <taxon>Fabales</taxon>
        <taxon>Fabaceae</taxon>
        <taxon>Papilionoideae</taxon>
        <taxon>50 kb inversion clade</taxon>
        <taxon>NPAAA clade</taxon>
        <taxon>Hologalegina</taxon>
        <taxon>IRL clade</taxon>
        <taxon>Trifolieae</taxon>
        <taxon>Trifolium</taxon>
    </lineage>
</organism>
<comment type="caution">
    <text evidence="3">The sequence shown here is derived from an EMBL/GenBank/DDBJ whole genome shotgun (WGS) entry which is preliminary data.</text>
</comment>
<feature type="compositionally biased region" description="Basic and acidic residues" evidence="1">
    <location>
        <begin position="1"/>
        <end position="10"/>
    </location>
</feature>